<keyword evidence="2" id="KW-1185">Reference proteome</keyword>
<gene>
    <name evidence="1" type="ORF">DPMN_073706</name>
</gene>
<reference evidence="1" key="1">
    <citation type="journal article" date="2019" name="bioRxiv">
        <title>The Genome of the Zebra Mussel, Dreissena polymorpha: A Resource for Invasive Species Research.</title>
        <authorList>
            <person name="McCartney M.A."/>
            <person name="Auch B."/>
            <person name="Kono T."/>
            <person name="Mallez S."/>
            <person name="Zhang Y."/>
            <person name="Obille A."/>
            <person name="Becker A."/>
            <person name="Abrahante J.E."/>
            <person name="Garbe J."/>
            <person name="Badalamenti J.P."/>
            <person name="Herman A."/>
            <person name="Mangelson H."/>
            <person name="Liachko I."/>
            <person name="Sullivan S."/>
            <person name="Sone E.D."/>
            <person name="Koren S."/>
            <person name="Silverstein K.A.T."/>
            <person name="Beckman K.B."/>
            <person name="Gohl D.M."/>
        </authorList>
    </citation>
    <scope>NUCLEOTIDE SEQUENCE</scope>
    <source>
        <strain evidence="1">Duluth1</strain>
        <tissue evidence="1">Whole animal</tissue>
    </source>
</reference>
<name>A0A9D4BZM7_DREPO</name>
<dbReference type="Proteomes" id="UP000828390">
    <property type="component" value="Unassembled WGS sequence"/>
</dbReference>
<reference evidence="1" key="2">
    <citation type="submission" date="2020-11" db="EMBL/GenBank/DDBJ databases">
        <authorList>
            <person name="McCartney M.A."/>
            <person name="Auch B."/>
            <person name="Kono T."/>
            <person name="Mallez S."/>
            <person name="Becker A."/>
            <person name="Gohl D.M."/>
            <person name="Silverstein K.A.T."/>
            <person name="Koren S."/>
            <person name="Bechman K.B."/>
            <person name="Herman A."/>
            <person name="Abrahante J.E."/>
            <person name="Garbe J."/>
        </authorList>
    </citation>
    <scope>NUCLEOTIDE SEQUENCE</scope>
    <source>
        <strain evidence="1">Duluth1</strain>
        <tissue evidence="1">Whole animal</tissue>
    </source>
</reference>
<proteinExistence type="predicted"/>
<organism evidence="1 2">
    <name type="scientific">Dreissena polymorpha</name>
    <name type="common">Zebra mussel</name>
    <name type="synonym">Mytilus polymorpha</name>
    <dbReference type="NCBI Taxonomy" id="45954"/>
    <lineage>
        <taxon>Eukaryota</taxon>
        <taxon>Metazoa</taxon>
        <taxon>Spiralia</taxon>
        <taxon>Lophotrochozoa</taxon>
        <taxon>Mollusca</taxon>
        <taxon>Bivalvia</taxon>
        <taxon>Autobranchia</taxon>
        <taxon>Heteroconchia</taxon>
        <taxon>Euheterodonta</taxon>
        <taxon>Imparidentia</taxon>
        <taxon>Neoheterodontei</taxon>
        <taxon>Myida</taxon>
        <taxon>Dreissenoidea</taxon>
        <taxon>Dreissenidae</taxon>
        <taxon>Dreissena</taxon>
    </lineage>
</organism>
<evidence type="ECO:0000313" key="2">
    <source>
        <dbReference type="Proteomes" id="UP000828390"/>
    </source>
</evidence>
<protein>
    <submittedName>
        <fullName evidence="1">Uncharacterized protein</fullName>
    </submittedName>
</protein>
<comment type="caution">
    <text evidence="1">The sequence shown here is derived from an EMBL/GenBank/DDBJ whole genome shotgun (WGS) entry which is preliminary data.</text>
</comment>
<sequence>MVLGLAGMTAIDAQIDRSLLVSLCHAPTDESCHILFILRLCQFDLCENQTIGFITDIVKIPQKYHLEEYLTSFGTNSVFPSREELKSVCKKAMRQHETSHCRMRLEQHKYFSFFKEVHNNLDTATIWKVAKIRPAFRS</sequence>
<accession>A0A9D4BZM7</accession>
<evidence type="ECO:0000313" key="1">
    <source>
        <dbReference type="EMBL" id="KAH3713905.1"/>
    </source>
</evidence>
<dbReference type="EMBL" id="JAIWYP010000014">
    <property type="protein sequence ID" value="KAH3713905.1"/>
    <property type="molecule type" value="Genomic_DNA"/>
</dbReference>
<dbReference type="AlphaFoldDB" id="A0A9D4BZM7"/>